<proteinExistence type="predicted"/>
<gene>
    <name evidence="2" type="ORF">B7R77_22815</name>
</gene>
<comment type="caution">
    <text evidence="2">The sequence shown here is derived from an EMBL/GenBank/DDBJ whole genome shotgun (WGS) entry which is preliminary data.</text>
</comment>
<reference evidence="2 3" key="1">
    <citation type="submission" date="2017-04" db="EMBL/GenBank/DDBJ databases">
        <title>Genome Announcement: Closed genomes of Ralstonia solanacearum strains K60, UW551, and UW700.</title>
        <authorList>
            <person name="Hayes M."/>
            <person name="Macintyre A.M."/>
            <person name="Allen C."/>
        </authorList>
    </citation>
    <scope>NUCLEOTIDE SEQUENCE [LARGE SCALE GENOMIC DNA]</scope>
    <source>
        <strain evidence="2 3">UW25</strain>
    </source>
</reference>
<evidence type="ECO:0000313" key="2">
    <source>
        <dbReference type="EMBL" id="OYQ09694.1"/>
    </source>
</evidence>
<accession>A0AAP7ZIF7</accession>
<protein>
    <submittedName>
        <fullName evidence="2">Uncharacterized protein</fullName>
    </submittedName>
</protein>
<evidence type="ECO:0000256" key="1">
    <source>
        <dbReference type="SAM" id="MobiDB-lite"/>
    </source>
</evidence>
<dbReference type="RefSeq" id="WP_231668536.1">
    <property type="nucleotide sequence ID" value="NZ_NCTK01000002.1"/>
</dbReference>
<organism evidence="2 3">
    <name type="scientific">Ralstonia solanacearum K60</name>
    <dbReference type="NCBI Taxonomy" id="1091042"/>
    <lineage>
        <taxon>Bacteria</taxon>
        <taxon>Pseudomonadati</taxon>
        <taxon>Pseudomonadota</taxon>
        <taxon>Betaproteobacteria</taxon>
        <taxon>Burkholderiales</taxon>
        <taxon>Burkholderiaceae</taxon>
        <taxon>Ralstonia</taxon>
        <taxon>Ralstonia solanacearum species complex</taxon>
    </lineage>
</organism>
<dbReference type="AlphaFoldDB" id="A0AAP7ZIF7"/>
<dbReference type="Proteomes" id="UP000216164">
    <property type="component" value="Unassembled WGS sequence"/>
</dbReference>
<evidence type="ECO:0000313" key="3">
    <source>
        <dbReference type="Proteomes" id="UP000216164"/>
    </source>
</evidence>
<sequence length="65" mass="7112">MADVVKDAGEHADAMTDDELEKMCHSTPARKPLPAREEYGKFYVYANPHDRVMGPACCARSAGEA</sequence>
<feature type="region of interest" description="Disordered" evidence="1">
    <location>
        <begin position="1"/>
        <end position="20"/>
    </location>
</feature>
<name>A0AAP7ZIF7_RALSL</name>
<dbReference type="EMBL" id="NCTK01000002">
    <property type="protein sequence ID" value="OYQ09694.1"/>
    <property type="molecule type" value="Genomic_DNA"/>
</dbReference>
<feature type="compositionally biased region" description="Basic and acidic residues" evidence="1">
    <location>
        <begin position="1"/>
        <end position="14"/>
    </location>
</feature>